<dbReference type="NCBIfam" id="TIGR00765">
    <property type="entry name" value="yihY_not_rbn"/>
    <property type="match status" value="1"/>
</dbReference>
<dbReference type="Pfam" id="PF03631">
    <property type="entry name" value="Virul_fac_BrkB"/>
    <property type="match status" value="1"/>
</dbReference>
<dbReference type="EMBL" id="LR134173">
    <property type="protein sequence ID" value="VEB33947.1"/>
    <property type="molecule type" value="Genomic_DNA"/>
</dbReference>
<evidence type="ECO:0000256" key="1">
    <source>
        <dbReference type="ARBA" id="ARBA00004651"/>
    </source>
</evidence>
<keyword evidence="4 6" id="KW-1133">Transmembrane helix</keyword>
<dbReference type="STRING" id="28084.Lche_2986"/>
<dbReference type="PANTHER" id="PTHR30213">
    <property type="entry name" value="INNER MEMBRANE PROTEIN YHJD"/>
    <property type="match status" value="1"/>
</dbReference>
<protein>
    <submittedName>
        <fullName evidence="7">Ribonuclease BN</fullName>
    </submittedName>
</protein>
<feature type="transmembrane region" description="Helical" evidence="6">
    <location>
        <begin position="20"/>
        <end position="50"/>
    </location>
</feature>
<dbReference type="EMBL" id="LNXW01000013">
    <property type="protein sequence ID" value="KTC80966.1"/>
    <property type="molecule type" value="Genomic_DNA"/>
</dbReference>
<keyword evidence="5 6" id="KW-0472">Membrane</keyword>
<dbReference type="InterPro" id="IPR017039">
    <property type="entry name" value="Virul_fac_BrkB"/>
</dbReference>
<feature type="transmembrane region" description="Helical" evidence="6">
    <location>
        <begin position="93"/>
        <end position="118"/>
    </location>
</feature>
<gene>
    <name evidence="7" type="primary">rbn</name>
    <name evidence="8" type="synonym">yihY</name>
    <name evidence="7" type="ORF">Lche_2986</name>
    <name evidence="8" type="ORF">NCTC11976_00595</name>
</gene>
<organism evidence="7 9">
    <name type="scientific">Legionella cherrii</name>
    <dbReference type="NCBI Taxonomy" id="28084"/>
    <lineage>
        <taxon>Bacteria</taxon>
        <taxon>Pseudomonadati</taxon>
        <taxon>Pseudomonadota</taxon>
        <taxon>Gammaproteobacteria</taxon>
        <taxon>Legionellales</taxon>
        <taxon>Legionellaceae</taxon>
        <taxon>Legionella</taxon>
    </lineage>
</organism>
<reference evidence="7 9" key="1">
    <citation type="submission" date="2015-11" db="EMBL/GenBank/DDBJ databases">
        <title>Genomic analysis of 38 Legionella species identifies large and diverse effector repertoires.</title>
        <authorList>
            <person name="Burstein D."/>
            <person name="Amaro F."/>
            <person name="Zusman T."/>
            <person name="Lifshitz Z."/>
            <person name="Cohen O."/>
            <person name="Gilbert J.A."/>
            <person name="Pupko T."/>
            <person name="Shuman H.A."/>
            <person name="Segal G."/>
        </authorList>
    </citation>
    <scope>NUCLEOTIDE SEQUENCE [LARGE SCALE GENOMIC DNA]</scope>
    <source>
        <strain evidence="7 9">ORW</strain>
    </source>
</reference>
<dbReference type="RefSeq" id="WP_028381506.1">
    <property type="nucleotide sequence ID" value="NZ_CAAAIT010000006.1"/>
</dbReference>
<evidence type="ECO:0000256" key="3">
    <source>
        <dbReference type="ARBA" id="ARBA00022692"/>
    </source>
</evidence>
<keyword evidence="10" id="KW-1185">Reference proteome</keyword>
<evidence type="ECO:0000313" key="7">
    <source>
        <dbReference type="EMBL" id="KTC80966.1"/>
    </source>
</evidence>
<dbReference type="Proteomes" id="UP000054921">
    <property type="component" value="Unassembled WGS sequence"/>
</dbReference>
<evidence type="ECO:0000313" key="8">
    <source>
        <dbReference type="EMBL" id="VEB33947.1"/>
    </source>
</evidence>
<name>A0A0W0SC34_9GAMM</name>
<keyword evidence="3 6" id="KW-0812">Transmembrane</keyword>
<feature type="transmembrane region" description="Helical" evidence="6">
    <location>
        <begin position="209"/>
        <end position="232"/>
    </location>
</feature>
<accession>A0A0W0SC34</accession>
<feature type="transmembrane region" description="Helical" evidence="6">
    <location>
        <begin position="168"/>
        <end position="197"/>
    </location>
</feature>
<dbReference type="Proteomes" id="UP000277577">
    <property type="component" value="Chromosome"/>
</dbReference>
<feature type="transmembrane region" description="Helical" evidence="6">
    <location>
        <begin position="238"/>
        <end position="264"/>
    </location>
</feature>
<evidence type="ECO:0000256" key="5">
    <source>
        <dbReference type="ARBA" id="ARBA00023136"/>
    </source>
</evidence>
<evidence type="ECO:0000313" key="10">
    <source>
        <dbReference type="Proteomes" id="UP000277577"/>
    </source>
</evidence>
<evidence type="ECO:0000256" key="2">
    <source>
        <dbReference type="ARBA" id="ARBA00022475"/>
    </source>
</evidence>
<reference evidence="8 10" key="2">
    <citation type="submission" date="2018-12" db="EMBL/GenBank/DDBJ databases">
        <authorList>
            <consortium name="Pathogen Informatics"/>
        </authorList>
    </citation>
    <scope>NUCLEOTIDE SEQUENCE [LARGE SCALE GENOMIC DNA]</scope>
    <source>
        <strain evidence="8 10">NCTC11976</strain>
    </source>
</reference>
<feature type="transmembrane region" description="Helical" evidence="6">
    <location>
        <begin position="139"/>
        <end position="162"/>
    </location>
</feature>
<evidence type="ECO:0000313" key="9">
    <source>
        <dbReference type="Proteomes" id="UP000054921"/>
    </source>
</evidence>
<dbReference type="OrthoDB" id="9797028at2"/>
<evidence type="ECO:0000256" key="6">
    <source>
        <dbReference type="SAM" id="Phobius"/>
    </source>
</evidence>
<dbReference type="AlphaFoldDB" id="A0A0W0SC34"/>
<dbReference type="PIRSF" id="PIRSF035875">
    <property type="entry name" value="RNase_BN"/>
    <property type="match status" value="1"/>
</dbReference>
<evidence type="ECO:0000256" key="4">
    <source>
        <dbReference type="ARBA" id="ARBA00022989"/>
    </source>
</evidence>
<dbReference type="GO" id="GO:0005886">
    <property type="term" value="C:plasma membrane"/>
    <property type="evidence" value="ECO:0007669"/>
    <property type="project" value="UniProtKB-SubCell"/>
</dbReference>
<proteinExistence type="predicted"/>
<dbReference type="PANTHER" id="PTHR30213:SF1">
    <property type="entry name" value="INNER MEMBRANE PROTEIN YHJD"/>
    <property type="match status" value="1"/>
</dbReference>
<comment type="subcellular location">
    <subcellularLocation>
        <location evidence="1">Cell membrane</location>
        <topology evidence="1">Multi-pass membrane protein</topology>
    </subcellularLocation>
</comment>
<keyword evidence="2" id="KW-1003">Cell membrane</keyword>
<sequence>MIKALAWIKEVYTNWQEDRVASLAAALAYYTLFSLAPILLISITIVGALFGEEVARSQIVSQITILVGEDVALEVQGIIKNMTLPTTFLNVQIVSILILLFSASGIFSEVQAGLNIIWGVKSNPHKKRFAFIKSRFLSFTMVLISALLLLISLVITTLLAALSSRLHYFIGINIFSELIISYFISFIIATLVFALMFKHLPDVKLQWNNVWVGALSTSLLFILGKVLIGFYIHHAHIASIFGAAGSLIILLIWVYYAAQIFFIGAEITKIYSTKNKIKITPTRNAFPIKSTEG</sequence>
<dbReference type="PATRIC" id="fig|28084.5.peg.3241"/>